<dbReference type="RefSeq" id="WP_147459288.1">
    <property type="nucleotide sequence ID" value="NZ_JBIUBA010000010.1"/>
</dbReference>
<reference evidence="2 3" key="1">
    <citation type="submission" date="2018-10" db="EMBL/GenBank/DDBJ databases">
        <title>Sequencing the genomes of 1000 actinobacteria strains.</title>
        <authorList>
            <person name="Klenk H.-P."/>
        </authorList>
    </citation>
    <scope>NUCLEOTIDE SEQUENCE [LARGE SCALE GENOMIC DNA]</scope>
    <source>
        <strain evidence="2 3">DSM 43911</strain>
    </source>
</reference>
<evidence type="ECO:0000313" key="3">
    <source>
        <dbReference type="Proteomes" id="UP000272729"/>
    </source>
</evidence>
<keyword evidence="1" id="KW-0732">Signal</keyword>
<evidence type="ECO:0008006" key="4">
    <source>
        <dbReference type="Google" id="ProtNLM"/>
    </source>
</evidence>
<evidence type="ECO:0000313" key="2">
    <source>
        <dbReference type="EMBL" id="RKT70100.1"/>
    </source>
</evidence>
<feature type="chain" id="PRO_5038599543" description="DUF3558 domain-containing protein" evidence="1">
    <location>
        <begin position="22"/>
        <end position="169"/>
    </location>
</feature>
<comment type="caution">
    <text evidence="2">The sequence shown here is derived from an EMBL/GenBank/DDBJ whole genome shotgun (WGS) entry which is preliminary data.</text>
</comment>
<dbReference type="Proteomes" id="UP000272729">
    <property type="component" value="Unassembled WGS sequence"/>
</dbReference>
<organism evidence="2 3">
    <name type="scientific">Saccharothrix variisporea</name>
    <dbReference type="NCBI Taxonomy" id="543527"/>
    <lineage>
        <taxon>Bacteria</taxon>
        <taxon>Bacillati</taxon>
        <taxon>Actinomycetota</taxon>
        <taxon>Actinomycetes</taxon>
        <taxon>Pseudonocardiales</taxon>
        <taxon>Pseudonocardiaceae</taxon>
        <taxon>Saccharothrix</taxon>
    </lineage>
</organism>
<dbReference type="EMBL" id="RBXR01000001">
    <property type="protein sequence ID" value="RKT70100.1"/>
    <property type="molecule type" value="Genomic_DNA"/>
</dbReference>
<keyword evidence="3" id="KW-1185">Reference proteome</keyword>
<gene>
    <name evidence="2" type="ORF">DFJ66_3341</name>
</gene>
<sequence>MKKALVAAGLLVLAGCTSAPAPAPAPTTTSSATAASTTQAASGDLTCDNAPEDVVGAALQLNLKHPKQTLNGIVVVCQYEGGGANTMVRFQRESDADAFAQGKQGFTASGQPVNDLPGFFDEAYTSTLGAGEVVQNTVVARKGDVEILVTSGANFEQEKKLITELFGRL</sequence>
<proteinExistence type="predicted"/>
<evidence type="ECO:0000256" key="1">
    <source>
        <dbReference type="SAM" id="SignalP"/>
    </source>
</evidence>
<protein>
    <recommendedName>
        <fullName evidence="4">DUF3558 domain-containing protein</fullName>
    </recommendedName>
</protein>
<accession>A0A495X7H7</accession>
<dbReference type="OrthoDB" id="3695208at2"/>
<dbReference type="PROSITE" id="PS51257">
    <property type="entry name" value="PROKAR_LIPOPROTEIN"/>
    <property type="match status" value="1"/>
</dbReference>
<feature type="signal peptide" evidence="1">
    <location>
        <begin position="1"/>
        <end position="21"/>
    </location>
</feature>
<dbReference type="AlphaFoldDB" id="A0A495X7H7"/>
<name>A0A495X7H7_9PSEU</name>